<evidence type="ECO:0000313" key="2">
    <source>
        <dbReference type="Proteomes" id="UP000467636"/>
    </source>
</evidence>
<organism evidence="1 2">
    <name type="scientific">Mycolicibacter terrae</name>
    <dbReference type="NCBI Taxonomy" id="1788"/>
    <lineage>
        <taxon>Bacteria</taxon>
        <taxon>Bacillati</taxon>
        <taxon>Actinomycetota</taxon>
        <taxon>Actinomycetes</taxon>
        <taxon>Mycobacteriales</taxon>
        <taxon>Mycobacteriaceae</taxon>
        <taxon>Mycolicibacter</taxon>
    </lineage>
</organism>
<protein>
    <submittedName>
        <fullName evidence="1">Uncharacterized protein</fullName>
    </submittedName>
</protein>
<name>A0AAD1HYN4_9MYCO</name>
<accession>A0AAD1HYN4</accession>
<dbReference type="AlphaFoldDB" id="A0AAD1HYN4"/>
<dbReference type="EMBL" id="AP022564">
    <property type="protein sequence ID" value="BBX23046.1"/>
    <property type="molecule type" value="Genomic_DNA"/>
</dbReference>
<dbReference type="RefSeq" id="WP_085261063.1">
    <property type="nucleotide sequence ID" value="NZ_AP022564.1"/>
</dbReference>
<proteinExistence type="predicted"/>
<evidence type="ECO:0000313" key="1">
    <source>
        <dbReference type="EMBL" id="BBX23046.1"/>
    </source>
</evidence>
<reference evidence="1 2" key="1">
    <citation type="journal article" date="2019" name="Emerg. Microbes Infect.">
        <title>Comprehensive subspecies identification of 175 nontuberculous mycobacteria species based on 7547 genomic profiles.</title>
        <authorList>
            <person name="Matsumoto Y."/>
            <person name="Kinjo T."/>
            <person name="Motooka D."/>
            <person name="Nabeya D."/>
            <person name="Jung N."/>
            <person name="Uechi K."/>
            <person name="Horii T."/>
            <person name="Iida T."/>
            <person name="Fujita J."/>
            <person name="Nakamura S."/>
        </authorList>
    </citation>
    <scope>NUCLEOTIDE SEQUENCE [LARGE SCALE GENOMIC DNA]</scope>
    <source>
        <strain evidence="1 2">JCM 12143</strain>
    </source>
</reference>
<gene>
    <name evidence="1" type="ORF">MTER_24570</name>
</gene>
<keyword evidence="2" id="KW-1185">Reference proteome</keyword>
<sequence length="81" mass="8893">MARAYRISPAVAQLRGRVNALQRYRPADDLELLTTRQSLSYERLAQQAAQVVADWPAPTTEQLNRVVAILNAGSRNTAAAS</sequence>
<dbReference type="Proteomes" id="UP000467636">
    <property type="component" value="Chromosome"/>
</dbReference>